<dbReference type="InterPro" id="IPR052444">
    <property type="entry name" value="Spz/Toll_ligand-like"/>
</dbReference>
<accession>A0A8R1TBZ1</accession>
<keyword evidence="2" id="KW-1015">Disulfide bond</keyword>
<dbReference type="EnsemblMetazoa" id="NM_001114594.1">
    <property type="protein sequence ID" value="NP_001108066.1"/>
    <property type="gene ID" value="GeneID_100136938"/>
</dbReference>
<dbReference type="OrthoDB" id="6359065at2759"/>
<organism evidence="7 8">
    <name type="scientific">Bombyx mori</name>
    <name type="common">Silk moth</name>
    <dbReference type="NCBI Taxonomy" id="7091"/>
    <lineage>
        <taxon>Eukaryota</taxon>
        <taxon>Metazoa</taxon>
        <taxon>Ecdysozoa</taxon>
        <taxon>Arthropoda</taxon>
        <taxon>Hexapoda</taxon>
        <taxon>Insecta</taxon>
        <taxon>Pterygota</taxon>
        <taxon>Neoptera</taxon>
        <taxon>Endopterygota</taxon>
        <taxon>Lepidoptera</taxon>
        <taxon>Glossata</taxon>
        <taxon>Ditrysia</taxon>
        <taxon>Bombycoidea</taxon>
        <taxon>Bombycidae</taxon>
        <taxon>Bombycinae</taxon>
        <taxon>Bombyx</taxon>
    </lineage>
</organism>
<dbReference type="GO" id="GO:0005615">
    <property type="term" value="C:extracellular space"/>
    <property type="evidence" value="ECO:0007669"/>
    <property type="project" value="UniProtKB-ARBA"/>
</dbReference>
<feature type="chain" id="PRO_5035801706" description="Spaetzle domain-containing protein" evidence="5">
    <location>
        <begin position="19"/>
        <end position="277"/>
    </location>
</feature>
<feature type="compositionally biased region" description="Basic and acidic residues" evidence="4">
    <location>
        <begin position="44"/>
        <end position="57"/>
    </location>
</feature>
<evidence type="ECO:0000256" key="3">
    <source>
        <dbReference type="ARBA" id="ARBA00023180"/>
    </source>
</evidence>
<dbReference type="RefSeq" id="NP_001108066.1">
    <property type="nucleotide sequence ID" value="NM_001114594.1"/>
</dbReference>
<dbReference type="SUPFAM" id="SSF57501">
    <property type="entry name" value="Cystine-knot cytokines"/>
    <property type="match status" value="1"/>
</dbReference>
<evidence type="ECO:0000256" key="2">
    <source>
        <dbReference type="ARBA" id="ARBA00023157"/>
    </source>
</evidence>
<keyword evidence="8" id="KW-1185">Reference proteome</keyword>
<dbReference type="KEGG" id="bmor:100136938"/>
<keyword evidence="3" id="KW-0325">Glycoprotein</keyword>
<dbReference type="InterPro" id="IPR032104">
    <property type="entry name" value="Spaetzle"/>
</dbReference>
<evidence type="ECO:0000256" key="4">
    <source>
        <dbReference type="SAM" id="MobiDB-lite"/>
    </source>
</evidence>
<feature type="signal peptide" evidence="5">
    <location>
        <begin position="1"/>
        <end position="18"/>
    </location>
</feature>
<dbReference type="CTD" id="84654"/>
<dbReference type="GO" id="GO:0008083">
    <property type="term" value="F:growth factor activity"/>
    <property type="evidence" value="ECO:0007669"/>
    <property type="project" value="TreeGrafter"/>
</dbReference>
<reference evidence="8" key="1">
    <citation type="journal article" date="2008" name="Insect Biochem. Mol. Biol.">
        <title>The genome of a lepidopteran model insect, the silkworm Bombyx mori.</title>
        <authorList>
            <consortium name="International Silkworm Genome Consortium"/>
        </authorList>
    </citation>
    <scope>NUCLEOTIDE SEQUENCE [LARGE SCALE GENOMIC DNA]</scope>
    <source>
        <strain evidence="8">p50T</strain>
    </source>
</reference>
<dbReference type="PANTHER" id="PTHR23199">
    <property type="entry name" value="NEUROTROPHIN 1-RELATED"/>
    <property type="match status" value="1"/>
</dbReference>
<keyword evidence="1 5" id="KW-0732">Signal</keyword>
<dbReference type="GO" id="GO:0021556">
    <property type="term" value="P:central nervous system formation"/>
    <property type="evidence" value="ECO:0007669"/>
    <property type="project" value="TreeGrafter"/>
</dbReference>
<dbReference type="InterPro" id="IPR029034">
    <property type="entry name" value="Cystine-knot_cytokine"/>
</dbReference>
<dbReference type="Pfam" id="PF16077">
    <property type="entry name" value="Spaetzle"/>
    <property type="match status" value="1"/>
</dbReference>
<evidence type="ECO:0000313" key="7">
    <source>
        <dbReference type="EnsemblMetazoa" id="NP_001108066.1"/>
    </source>
</evidence>
<evidence type="ECO:0000256" key="5">
    <source>
        <dbReference type="SAM" id="SignalP"/>
    </source>
</evidence>
<evidence type="ECO:0000256" key="1">
    <source>
        <dbReference type="ARBA" id="ARBA00022729"/>
    </source>
</evidence>
<evidence type="ECO:0000313" key="8">
    <source>
        <dbReference type="Proteomes" id="UP000005204"/>
    </source>
</evidence>
<feature type="domain" description="Spaetzle" evidence="6">
    <location>
        <begin position="179"/>
        <end position="272"/>
    </location>
</feature>
<dbReference type="GO" id="GO:0005121">
    <property type="term" value="F:Toll binding"/>
    <property type="evidence" value="ECO:0007669"/>
    <property type="project" value="TreeGrafter"/>
</dbReference>
<dbReference type="GeneID" id="100136938"/>
<sequence>MARIHVFIFLFSVMSISAYKYRQNDQQDSPHSHPQKYLAAEPNRMSERSIHNTDHNQRLQSRSSTKIEEASRTENGTFKILNKPFSIHRRFAQTDDSPGDRVVFPGLTSRSGVNPYVPEIPESCKKMGICDKIPNYPREQVEKIVAKLGEKTEFQFDKLDLPSIPDIAQRAGSFEDSYELCDFRVQIMTPLAGQSDDLKWYHVLNFNENPLQGFRVEICNTTSTGCAKFVTMENNYNPKCVQKFIFRKMKILSESGEMIERSMKVPSCCSCVATLLG</sequence>
<dbReference type="Gene3D" id="2.10.90.10">
    <property type="entry name" value="Cystine-knot cytokines"/>
    <property type="match status" value="1"/>
</dbReference>
<feature type="region of interest" description="Disordered" evidence="4">
    <location>
        <begin position="44"/>
        <end position="73"/>
    </location>
</feature>
<reference evidence="7" key="2">
    <citation type="submission" date="2022-06" db="UniProtKB">
        <authorList>
            <consortium name="EnsemblMetazoa"/>
        </authorList>
    </citation>
    <scope>IDENTIFICATION</scope>
    <source>
        <strain evidence="7">p50T (Dazao)</strain>
    </source>
</reference>
<protein>
    <recommendedName>
        <fullName evidence="6">Spaetzle domain-containing protein</fullName>
    </recommendedName>
</protein>
<dbReference type="PANTHER" id="PTHR23199:SF12">
    <property type="entry name" value="NEUROTROPHIN 1-RELATED"/>
    <property type="match status" value="1"/>
</dbReference>
<proteinExistence type="predicted"/>
<name>A0A8R1TBZ1_BOMMO</name>
<dbReference type="GO" id="GO:0045087">
    <property type="term" value="P:innate immune response"/>
    <property type="evidence" value="ECO:0007669"/>
    <property type="project" value="TreeGrafter"/>
</dbReference>
<dbReference type="Proteomes" id="UP000005204">
    <property type="component" value="Unassembled WGS sequence"/>
</dbReference>
<dbReference type="AlphaFoldDB" id="A0A8R1TBZ1"/>
<evidence type="ECO:0000259" key="6">
    <source>
        <dbReference type="Pfam" id="PF16077"/>
    </source>
</evidence>